<dbReference type="Proteomes" id="UP000001307">
    <property type="component" value="Unassembled WGS sequence"/>
</dbReference>
<keyword evidence="2" id="KW-0808">Transferase</keyword>
<dbReference type="Proteomes" id="UP000011014">
    <property type="component" value="Unassembled WGS sequence"/>
</dbReference>
<dbReference type="EMBL" id="FN653089">
    <property type="protein sequence ID" value="CBY11613.1"/>
    <property type="molecule type" value="Genomic_DNA"/>
</dbReference>
<gene>
    <name evidence="5" type="ORF">GSOID_T00016785001</name>
    <name evidence="6" type="ORF">GSOID_T00020312001</name>
</gene>
<comment type="similarity">
    <text evidence="2">Belongs to the sulfotransferase 1 family.</text>
</comment>
<sequence length="443" mass="51425">MAPHEKAPWAVFEELNTTNVGSPFYIRTNVELRMVTKMSAMERKVEEFGVTQKRILLFVLALVAFLVVEQNTGRIIDATKLNIKFNEIDLREDIPEDSVYHHKNKQRPSASSSVSRGELKEVEPEVNASEEEIEEAEKMCERDLHLEDYNTMPIVFLNSFPGAGNTWARILVEDVTGIYSGSVYGEAKMIDAGFLGEADEPTSGRTSVVKNHGQHDMEYADGIIYVIRNPYDATIADYKRQVLHSHTSSVDMSVFDKPEWKAFQMQHLKRWFSMNMWFPEYATKGEIPFHIMYYEDMKANVTNEMVQVLDFFEDNFNFTTADRDRRLACLTMMDDNKMHRKSNPIKKELFSDEAIEFIEEKMRFVRKLYEVRGWSEMKSEYTKKKNPPKMPSEEELEQFILNSGHSIWRKIEMRLGYRKKYLESGLSAAEFLESADAPARPNA</sequence>
<reference evidence="5 7" key="1">
    <citation type="journal article" date="2010" name="Science">
        <title>Plasticity of animal genome architecture unmasked by rapid evolution of a pelagic tunicate.</title>
        <authorList>
            <person name="Denoeud F."/>
            <person name="Henriet S."/>
            <person name="Mungpakdee S."/>
            <person name="Aury J.M."/>
            <person name="Da Silva C."/>
            <person name="Brinkmann H."/>
            <person name="Mikhaleva J."/>
            <person name="Olsen L.C."/>
            <person name="Jubin C."/>
            <person name="Canestro C."/>
            <person name="Bouquet J.M."/>
            <person name="Danks G."/>
            <person name="Poulain J."/>
            <person name="Campsteijn C."/>
            <person name="Adamski M."/>
            <person name="Cross I."/>
            <person name="Yadetie F."/>
            <person name="Muffato M."/>
            <person name="Louis A."/>
            <person name="Butcher S."/>
            <person name="Tsagkogeorga G."/>
            <person name="Konrad A."/>
            <person name="Singh S."/>
            <person name="Jensen M.F."/>
            <person name="Cong E.H."/>
            <person name="Eikeseth-Otteraa H."/>
            <person name="Noel B."/>
            <person name="Anthouard V."/>
            <person name="Porcel B.M."/>
            <person name="Kachouri-Lafond R."/>
            <person name="Nishino A."/>
            <person name="Ugolini M."/>
            <person name="Chourrout P."/>
            <person name="Nishida H."/>
            <person name="Aasland R."/>
            <person name="Huzurbazar S."/>
            <person name="Westhof E."/>
            <person name="Delsuc F."/>
            <person name="Lehrach H."/>
            <person name="Reinhardt R."/>
            <person name="Weissenbach J."/>
            <person name="Roy S.W."/>
            <person name="Artiguenave F."/>
            <person name="Postlethwait J.H."/>
            <person name="Manak J.R."/>
            <person name="Thompson E.M."/>
            <person name="Jaillon O."/>
            <person name="Du Pasquier L."/>
            <person name="Boudinot P."/>
            <person name="Liberles D.A."/>
            <person name="Volff J.N."/>
            <person name="Philippe H."/>
            <person name="Lenhard B."/>
            <person name="Roest Crollius H."/>
            <person name="Wincker P."/>
            <person name="Chourrout D."/>
        </authorList>
    </citation>
    <scope>NUCLEOTIDE SEQUENCE [LARGE SCALE GENOMIC DNA]</scope>
</reference>
<dbReference type="InterPro" id="IPR000863">
    <property type="entry name" value="Sulfotransferase_dom"/>
</dbReference>
<dbReference type="Gene3D" id="3.40.50.300">
    <property type="entry name" value="P-loop containing nucleotide triphosphate hydrolases"/>
    <property type="match status" value="1"/>
</dbReference>
<protein>
    <recommendedName>
        <fullName evidence="2">Sulfotransferase</fullName>
        <ecNumber evidence="2">2.8.2.-</ecNumber>
    </recommendedName>
</protein>
<keyword evidence="7" id="KW-1185">Reference proteome</keyword>
<dbReference type="SUPFAM" id="SSF52540">
    <property type="entry name" value="P-loop containing nucleoside triphosphate hydrolases"/>
    <property type="match status" value="1"/>
</dbReference>
<dbReference type="AlphaFoldDB" id="E4XP25"/>
<evidence type="ECO:0000313" key="5">
    <source>
        <dbReference type="EMBL" id="CBY11613.1"/>
    </source>
</evidence>
<evidence type="ECO:0000256" key="3">
    <source>
        <dbReference type="SAM" id="MobiDB-lite"/>
    </source>
</evidence>
<feature type="region of interest" description="Disordered" evidence="3">
    <location>
        <begin position="99"/>
        <end position="131"/>
    </location>
</feature>
<name>E4XP25_OIKDI</name>
<organism evidence="5 7">
    <name type="scientific">Oikopleura dioica</name>
    <name type="common">Tunicate</name>
    <dbReference type="NCBI Taxonomy" id="34765"/>
    <lineage>
        <taxon>Eukaryota</taxon>
        <taxon>Metazoa</taxon>
        <taxon>Chordata</taxon>
        <taxon>Tunicata</taxon>
        <taxon>Appendicularia</taxon>
        <taxon>Copelata</taxon>
        <taxon>Oikopleuridae</taxon>
        <taxon>Oikopleura</taxon>
    </lineage>
</organism>
<dbReference type="Pfam" id="PF00685">
    <property type="entry name" value="Sulfotransfer_1"/>
    <property type="match status" value="1"/>
</dbReference>
<dbReference type="InterPro" id="IPR051589">
    <property type="entry name" value="Sialate-O-sulfotransferase"/>
</dbReference>
<evidence type="ECO:0000313" key="7">
    <source>
        <dbReference type="Proteomes" id="UP000001307"/>
    </source>
</evidence>
<dbReference type="OrthoDB" id="5985073at2759"/>
<dbReference type="EC" id="2.8.2.-" evidence="2"/>
<proteinExistence type="inferred from homology"/>
<dbReference type="PANTHER" id="PTHR45964:SF9">
    <property type="entry name" value="SULFOTRANSFERASE"/>
    <property type="match status" value="1"/>
</dbReference>
<evidence type="ECO:0000259" key="4">
    <source>
        <dbReference type="Pfam" id="PF00685"/>
    </source>
</evidence>
<dbReference type="EMBL" id="FN655629">
    <property type="protein sequence ID" value="CBY39727.1"/>
    <property type="molecule type" value="Genomic_DNA"/>
</dbReference>
<accession>E4XP25</accession>
<dbReference type="GO" id="GO:0008146">
    <property type="term" value="F:sulfotransferase activity"/>
    <property type="evidence" value="ECO:0007669"/>
    <property type="project" value="InterPro"/>
</dbReference>
<dbReference type="PANTHER" id="PTHR45964">
    <property type="entry name" value="WSCD FAMILY MEMBER CG9164"/>
    <property type="match status" value="1"/>
</dbReference>
<evidence type="ECO:0000313" key="6">
    <source>
        <dbReference type="EMBL" id="CBY39727.1"/>
    </source>
</evidence>
<feature type="domain" description="Sulfotransferase" evidence="4">
    <location>
        <begin position="223"/>
        <end position="353"/>
    </location>
</feature>
<evidence type="ECO:0000256" key="2">
    <source>
        <dbReference type="RuleBase" id="RU361155"/>
    </source>
</evidence>
<comment type="similarity">
    <text evidence="1">Belongs to the WSCD family.</text>
</comment>
<evidence type="ECO:0000256" key="1">
    <source>
        <dbReference type="ARBA" id="ARBA00010236"/>
    </source>
</evidence>
<dbReference type="InterPro" id="IPR027417">
    <property type="entry name" value="P-loop_NTPase"/>
</dbReference>